<keyword evidence="9" id="KW-1185">Reference proteome</keyword>
<dbReference type="Gene3D" id="3.30.70.250">
    <property type="entry name" value="Malonyl-CoA ACP transacylase, ACP-binding"/>
    <property type="match status" value="1"/>
</dbReference>
<dbReference type="InterPro" id="IPR016035">
    <property type="entry name" value="Acyl_Trfase/lysoPLipase"/>
</dbReference>
<dbReference type="InterPro" id="IPR008278">
    <property type="entry name" value="4-PPantetheinyl_Trfase_dom"/>
</dbReference>
<dbReference type="SUPFAM" id="SSF53901">
    <property type="entry name" value="Thiolase-like"/>
    <property type="match status" value="1"/>
</dbReference>
<dbReference type="Pfam" id="PF01648">
    <property type="entry name" value="ACPS"/>
    <property type="match status" value="1"/>
</dbReference>
<evidence type="ECO:0000256" key="4">
    <source>
        <dbReference type="PROSITE-ProRule" id="PRU01363"/>
    </source>
</evidence>
<feature type="region of interest" description="C-terminal hotdog fold" evidence="4">
    <location>
        <begin position="1164"/>
        <end position="1298"/>
    </location>
</feature>
<dbReference type="Gene3D" id="3.40.366.10">
    <property type="entry name" value="Malonyl-Coenzyme A Acyl Carrier Protein, domain 2"/>
    <property type="match status" value="1"/>
</dbReference>
<evidence type="ECO:0000256" key="2">
    <source>
        <dbReference type="ARBA" id="ARBA00022553"/>
    </source>
</evidence>
<dbReference type="PANTHER" id="PTHR43775">
    <property type="entry name" value="FATTY ACID SYNTHASE"/>
    <property type="match status" value="1"/>
</dbReference>
<dbReference type="RefSeq" id="WP_193637424.1">
    <property type="nucleotide sequence ID" value="NZ_JADCSA010000004.1"/>
</dbReference>
<dbReference type="Pfam" id="PF00698">
    <property type="entry name" value="Acyl_transf_1"/>
    <property type="match status" value="1"/>
</dbReference>
<comment type="caution">
    <text evidence="8">The sequence shown here is derived from an EMBL/GenBank/DDBJ whole genome shotgun (WGS) entry which is preliminary data.</text>
</comment>
<dbReference type="InterPro" id="IPR042104">
    <property type="entry name" value="PKS_dehydratase_sf"/>
</dbReference>
<dbReference type="PROSITE" id="PS52019">
    <property type="entry name" value="PKS_MFAS_DH"/>
    <property type="match status" value="1"/>
</dbReference>
<gene>
    <name evidence="8" type="ORF">IEQ44_05430</name>
</gene>
<dbReference type="Pfam" id="PF00109">
    <property type="entry name" value="ketoacyl-synt"/>
    <property type="match status" value="1"/>
</dbReference>
<dbReference type="Gene3D" id="3.90.470.20">
    <property type="entry name" value="4'-phosphopantetheinyl transferase domain"/>
    <property type="match status" value="2"/>
</dbReference>
<dbReference type="CDD" id="cd00833">
    <property type="entry name" value="PKS"/>
    <property type="match status" value="1"/>
</dbReference>
<evidence type="ECO:0000256" key="1">
    <source>
        <dbReference type="ARBA" id="ARBA00022450"/>
    </source>
</evidence>
<feature type="domain" description="PKS/mFAS DH" evidence="7">
    <location>
        <begin position="1014"/>
        <end position="1298"/>
    </location>
</feature>
<evidence type="ECO:0000313" key="8">
    <source>
        <dbReference type="EMBL" id="MBE7324086.1"/>
    </source>
</evidence>
<dbReference type="Pfam" id="PF02801">
    <property type="entry name" value="Ketoacyl-synt_C"/>
    <property type="match status" value="1"/>
</dbReference>
<feature type="compositionally biased region" description="Low complexity" evidence="5">
    <location>
        <begin position="901"/>
        <end position="914"/>
    </location>
</feature>
<evidence type="ECO:0000259" key="6">
    <source>
        <dbReference type="PROSITE" id="PS52004"/>
    </source>
</evidence>
<evidence type="ECO:0000256" key="5">
    <source>
        <dbReference type="SAM" id="MobiDB-lite"/>
    </source>
</evidence>
<dbReference type="SMART" id="SM00827">
    <property type="entry name" value="PKS_AT"/>
    <property type="match status" value="1"/>
</dbReference>
<proteinExistence type="predicted"/>
<feature type="active site" description="Proton donor; for dehydratase activity" evidence="4">
    <location>
        <position position="1213"/>
    </location>
</feature>
<dbReference type="InterPro" id="IPR001227">
    <property type="entry name" value="Ac_transferase_dom_sf"/>
</dbReference>
<keyword evidence="2" id="KW-0597">Phosphoprotein</keyword>
<reference evidence="8 9" key="1">
    <citation type="submission" date="2020-10" db="EMBL/GenBank/DDBJ databases">
        <title>Nocardioides sp. isolated from sludge.</title>
        <authorList>
            <person name="Zhang X."/>
        </authorList>
    </citation>
    <scope>NUCLEOTIDE SEQUENCE [LARGE SCALE GENOMIC DNA]</scope>
    <source>
        <strain evidence="8 9">Y6</strain>
    </source>
</reference>
<sequence>MSLRPRSSDLGPRPDDVAVVGVAGVFPGARDAASFWRNVVDGVDAITDAPASRWDPVFFDADAKGADRFYTRRGGFVDEVATFDPLAFGIMPVAMDSTEPDQLLALGAAAACLADAADVHEDLDPSRVAVLLGRGGYLGDGVARLDQRVRTAQQVVEVLRAVVPHVTEAQLARVKEQFQDALGPERPEASIGLVPNLAASRIANRFDFRGPAWTVDAACASSLIAVEQGIDLLKSGRADLVLAGGVHHAHDLTLWSVFSQLRALSPSGGIRPFSDAADGILIGEGTGLVALRRLADAERDGDRVYAVIRGTGVTSDGRAASPMSPRAQGQVAAVAAAWQAAGLDPADVGLIEAHGTATPLGDRTELETLREVFGAPDGGVRPVLGSVKSQIGHAMPAAGAAGLIKASLALHHRVLPPTLHVEEPHPDVATTRFRLLGSSEPWESDGPRLAGVNAFGFGGINAHVVLSEAPGATSAASPEAPVGAQGDSAVTLSTPAAGTGPHAPAEEPVLLLAGRDADDLLVQLDALLAEGRTSTETVPSGGPARLALINPDERRLTLARKVLVRGTPFRGRNDVWFDPAGLLVDAPVAFLFPGVEPEFDPQVDDVAARFGLEWEGGYDADLQAQGTGILMVGRLLTAALDRLGVRPDLIAGHSLGEWTGQVVSGMIPADQADELRRSLQPGSVEVPDVAFVALGAGADVAEAIAAPLADAHVSHDNCPRQSIICAPLAAVPAILEAARERKVMAQELPFRSGFHSPLFEPFVGGIHEHFGSIDFATPTIPLWSATTLAPYPSEPEAIVELSRRHLVEKVRFRELTERLHAEGVRAFVQVGSGSLNGFLDDTLRDQDVLAVTALPTPGTRNAPTGVGQLRRVAVALWSAGYAVDLAPLGHPLDSSAEPEHSPAAAHTETGAGAEDSLGPRPVPLGRAVSLRMGSQLVRDLTPLDLGAAAPAAASPLAAEFQQLVAEATRAATEVAQAAASAPRREAPAASPTAPSPTTAPATAATPATAPVAPTPVAARPVAPTPLASERESRIDLSVVAQPWWGDHAFYPQPEDWPVLEDRFPLVPMTALIEIMGDEARKLVPHGVIVAVEQVRAFKWLAVEPATQVVVRAAVDAEATAAAAGSGTIVVRTSIDGHARALVRLATAHPAPPAPRAGQVHGEISRIWEVETIYPEGHLFHGPAYQGIAAISAFGTDGVAGTLETKPFPGSLLDNAGQLFGLWVAARADRDRLVLPTSVDSFAFFGEHPPAGAMVDCVVNCTELAESHVRADLELTVDGRVWCRITGWEDRRFQSDDRLFTLLREPGDHLLALPQPGGWFLVAEGWPDSASREVVMRRFLGQPEREVHMALNPRAQRTRLLGRIAAKDAARAKLFTAGHPEVYPAEVEVHNDEQGRPHVTASASSTLGHLGDLRLSIAHTLGGRGSPGGVGVALLAEGVDVGIDVERVTARTETFADVAMGERERTLFATHHGHLTGRDRDRELTRWWAAKEAAAKATGTGLQGRPRDHEVTEVHVDPATGEVDLRVSDRWIATTTVLPFGEIPVPVSTNEASFDASAPEEYTVAWTDLEPRHG</sequence>
<protein>
    <submittedName>
        <fullName evidence="8">Polyketide synthase dehydratase domain-containing protein</fullName>
    </submittedName>
</protein>
<dbReference type="InterPro" id="IPR020841">
    <property type="entry name" value="PKS_Beta-ketoAc_synthase_dom"/>
</dbReference>
<dbReference type="SUPFAM" id="SSF56214">
    <property type="entry name" value="4'-phosphopantetheinyl transferase"/>
    <property type="match status" value="2"/>
</dbReference>
<evidence type="ECO:0000313" key="9">
    <source>
        <dbReference type="Proteomes" id="UP000756387"/>
    </source>
</evidence>
<dbReference type="PROSITE" id="PS00606">
    <property type="entry name" value="KS3_1"/>
    <property type="match status" value="1"/>
</dbReference>
<dbReference type="SUPFAM" id="SSF52151">
    <property type="entry name" value="FabD/lysophospholipase-like"/>
    <property type="match status" value="1"/>
</dbReference>
<dbReference type="InterPro" id="IPR014043">
    <property type="entry name" value="Acyl_transferase_dom"/>
</dbReference>
<organism evidence="8 9">
    <name type="scientific">Nocardioides malaquae</name>
    <dbReference type="NCBI Taxonomy" id="2773426"/>
    <lineage>
        <taxon>Bacteria</taxon>
        <taxon>Bacillati</taxon>
        <taxon>Actinomycetota</taxon>
        <taxon>Actinomycetes</taxon>
        <taxon>Propionibacteriales</taxon>
        <taxon>Nocardioidaceae</taxon>
        <taxon>Nocardioides</taxon>
    </lineage>
</organism>
<dbReference type="InterPro" id="IPR049900">
    <property type="entry name" value="PKS_mFAS_DH"/>
</dbReference>
<evidence type="ECO:0000256" key="3">
    <source>
        <dbReference type="ARBA" id="ARBA00022679"/>
    </source>
</evidence>
<dbReference type="Gene3D" id="3.10.129.110">
    <property type="entry name" value="Polyketide synthase dehydratase"/>
    <property type="match status" value="1"/>
</dbReference>
<dbReference type="EMBL" id="JADCSA010000004">
    <property type="protein sequence ID" value="MBE7324086.1"/>
    <property type="molecule type" value="Genomic_DNA"/>
</dbReference>
<dbReference type="SMART" id="SM00825">
    <property type="entry name" value="PKS_KS"/>
    <property type="match status" value="1"/>
</dbReference>
<feature type="active site" description="Proton acceptor; for dehydratase activity" evidence="4">
    <location>
        <position position="1047"/>
    </location>
</feature>
<feature type="region of interest" description="N-terminal hotdog fold" evidence="4">
    <location>
        <begin position="1014"/>
        <end position="1149"/>
    </location>
</feature>
<dbReference type="InterPro" id="IPR050091">
    <property type="entry name" value="PKS_NRPS_Biosynth_Enz"/>
</dbReference>
<feature type="region of interest" description="Disordered" evidence="5">
    <location>
        <begin position="975"/>
        <end position="1016"/>
    </location>
</feature>
<dbReference type="InterPro" id="IPR014030">
    <property type="entry name" value="Ketoacyl_synth_N"/>
</dbReference>
<keyword evidence="3" id="KW-0808">Transferase</keyword>
<keyword evidence="1" id="KW-0596">Phosphopantetheine</keyword>
<evidence type="ECO:0000259" key="7">
    <source>
        <dbReference type="PROSITE" id="PS52019"/>
    </source>
</evidence>
<dbReference type="PANTHER" id="PTHR43775:SF51">
    <property type="entry name" value="INACTIVE PHENOLPHTHIOCEROL SYNTHESIS POLYKETIDE SYNTHASE TYPE I PKS1-RELATED"/>
    <property type="match status" value="1"/>
</dbReference>
<dbReference type="InterPro" id="IPR018201">
    <property type="entry name" value="Ketoacyl_synth_AS"/>
</dbReference>
<dbReference type="InterPro" id="IPR037143">
    <property type="entry name" value="4-PPantetheinyl_Trfase_dom_sf"/>
</dbReference>
<name>A0ABR9RR89_9ACTN</name>
<accession>A0ABR9RR89</accession>
<feature type="region of interest" description="Disordered" evidence="5">
    <location>
        <begin position="892"/>
        <end position="925"/>
    </location>
</feature>
<dbReference type="InterPro" id="IPR014031">
    <property type="entry name" value="Ketoacyl_synth_C"/>
</dbReference>
<dbReference type="InterPro" id="IPR016039">
    <property type="entry name" value="Thiolase-like"/>
</dbReference>
<feature type="domain" description="Ketosynthase family 3 (KS3)" evidence="6">
    <location>
        <begin position="14"/>
        <end position="468"/>
    </location>
</feature>
<dbReference type="Gene3D" id="3.40.47.10">
    <property type="match status" value="1"/>
</dbReference>
<dbReference type="Proteomes" id="UP000756387">
    <property type="component" value="Unassembled WGS sequence"/>
</dbReference>
<dbReference type="PROSITE" id="PS52004">
    <property type="entry name" value="KS3_2"/>
    <property type="match status" value="1"/>
</dbReference>